<keyword evidence="2 9" id="KW-0820">tRNA-binding</keyword>
<dbReference type="GO" id="GO:1990883">
    <property type="term" value="F:18S rRNA cytidine N-acetyltransferase activity"/>
    <property type="evidence" value="ECO:0007669"/>
    <property type="project" value="TreeGrafter"/>
</dbReference>
<feature type="binding site" evidence="9">
    <location>
        <position position="329"/>
    </location>
    <ligand>
        <name>ATP</name>
        <dbReference type="ChEBI" id="CHEBI:30616"/>
    </ligand>
</feature>
<dbReference type="InterPro" id="IPR013562">
    <property type="entry name" value="TmcA/NAT10_N"/>
</dbReference>
<dbReference type="PANTHER" id="PTHR10925:SF5">
    <property type="entry name" value="RNA CYTIDINE ACETYLTRANSFERASE"/>
    <property type="match status" value="1"/>
</dbReference>
<keyword evidence="6 9" id="KW-0067">ATP-binding</keyword>
<accession>A0A4Y3HYB6</accession>
<evidence type="ECO:0000256" key="8">
    <source>
        <dbReference type="ARBA" id="ARBA00023315"/>
    </source>
</evidence>
<evidence type="ECO:0000256" key="4">
    <source>
        <dbReference type="ARBA" id="ARBA00022694"/>
    </source>
</evidence>
<keyword evidence="3 9" id="KW-0808">Transferase</keyword>
<dbReference type="InterPro" id="IPR007807">
    <property type="entry name" value="TcmA/NAT10_helicase"/>
</dbReference>
<comment type="function">
    <text evidence="9">Catalyzes the formation of N(4)-acetylcytidine (ac(4)C) at the wobble position of tRNA(Met), by using acetyl-CoA as an acetyl donor and ATP (or GTP).</text>
</comment>
<comment type="catalytic activity">
    <reaction evidence="9">
        <text>cytidine(34) in elongator tRNA(Met) + acetyl-CoA + ATP + H2O = N(4)-acetylcytidine(34) in elongator tRNA(Met) + ADP + phosphate + CoA + H(+)</text>
        <dbReference type="Rhea" id="RHEA:43788"/>
        <dbReference type="Rhea" id="RHEA-COMP:10693"/>
        <dbReference type="Rhea" id="RHEA-COMP:10694"/>
        <dbReference type="ChEBI" id="CHEBI:15377"/>
        <dbReference type="ChEBI" id="CHEBI:15378"/>
        <dbReference type="ChEBI" id="CHEBI:30616"/>
        <dbReference type="ChEBI" id="CHEBI:43474"/>
        <dbReference type="ChEBI" id="CHEBI:57287"/>
        <dbReference type="ChEBI" id="CHEBI:57288"/>
        <dbReference type="ChEBI" id="CHEBI:74900"/>
        <dbReference type="ChEBI" id="CHEBI:82748"/>
        <dbReference type="ChEBI" id="CHEBI:456216"/>
        <dbReference type="EC" id="2.3.1.193"/>
    </reaction>
</comment>
<evidence type="ECO:0000313" key="12">
    <source>
        <dbReference type="Proteomes" id="UP000318717"/>
    </source>
</evidence>
<name>A0A4Y3HYB6_9VIBR</name>
<dbReference type="CDD" id="cd04301">
    <property type="entry name" value="NAT_SF"/>
    <property type="match status" value="1"/>
</dbReference>
<dbReference type="Pfam" id="PF05127">
    <property type="entry name" value="NAT10_TcmA_helicase"/>
    <property type="match status" value="1"/>
</dbReference>
<dbReference type="InterPro" id="IPR032672">
    <property type="entry name" value="TmcA/NAT10/Kre33"/>
</dbReference>
<dbReference type="InterPro" id="IPR027417">
    <property type="entry name" value="P-loop_NTPase"/>
</dbReference>
<dbReference type="Gene3D" id="3.40.50.300">
    <property type="entry name" value="P-loop containing nucleotide triphosphate hydrolases"/>
    <property type="match status" value="1"/>
</dbReference>
<dbReference type="AlphaFoldDB" id="A0A4Y3HYB6"/>
<dbReference type="Pfam" id="PF13718">
    <property type="entry name" value="GNAT_acetyltr_2"/>
    <property type="match status" value="1"/>
</dbReference>
<dbReference type="GO" id="GO:0051391">
    <property type="term" value="P:tRNA acetylation"/>
    <property type="evidence" value="ECO:0007669"/>
    <property type="project" value="UniProtKB-UniRule"/>
</dbReference>
<keyword evidence="7 9" id="KW-0694">RNA-binding</keyword>
<dbReference type="GO" id="GO:1904812">
    <property type="term" value="P:rRNA acetylation involved in maturation of SSU-rRNA"/>
    <property type="evidence" value="ECO:0007669"/>
    <property type="project" value="TreeGrafter"/>
</dbReference>
<dbReference type="GO" id="GO:0005737">
    <property type="term" value="C:cytoplasm"/>
    <property type="evidence" value="ECO:0007669"/>
    <property type="project" value="UniProtKB-SubCell"/>
</dbReference>
<dbReference type="PROSITE" id="PS51186">
    <property type="entry name" value="GNAT"/>
    <property type="match status" value="1"/>
</dbReference>
<dbReference type="EC" id="2.3.1.193" evidence="9"/>
<evidence type="ECO:0000256" key="7">
    <source>
        <dbReference type="ARBA" id="ARBA00022884"/>
    </source>
</evidence>
<keyword evidence="1 9" id="KW-0963">Cytoplasm</keyword>
<dbReference type="EMBL" id="BJLF01000016">
    <property type="protein sequence ID" value="GEA52169.1"/>
    <property type="molecule type" value="Genomic_DNA"/>
</dbReference>
<comment type="caution">
    <text evidence="9">Lacks conserved residue(s) required for the propagation of feature annotation.</text>
</comment>
<keyword evidence="8 9" id="KW-0012">Acyltransferase</keyword>
<dbReference type="OrthoDB" id="5578851at2"/>
<evidence type="ECO:0000256" key="2">
    <source>
        <dbReference type="ARBA" id="ARBA00022555"/>
    </source>
</evidence>
<dbReference type="Gene3D" id="3.40.630.30">
    <property type="match status" value="1"/>
</dbReference>
<dbReference type="GO" id="GO:0005524">
    <property type="term" value="F:ATP binding"/>
    <property type="evidence" value="ECO:0007669"/>
    <property type="project" value="UniProtKB-UniRule"/>
</dbReference>
<evidence type="ECO:0000256" key="9">
    <source>
        <dbReference type="HAMAP-Rule" id="MF_01886"/>
    </source>
</evidence>
<dbReference type="PANTHER" id="PTHR10925">
    <property type="entry name" value="N-ACETYLTRANSFERASE 10"/>
    <property type="match status" value="1"/>
</dbReference>
<dbReference type="GO" id="GO:0051392">
    <property type="term" value="F:tRNA cytidine N4-acetyltransferase activity"/>
    <property type="evidence" value="ECO:0007669"/>
    <property type="project" value="UniProtKB-UniRule"/>
</dbReference>
<dbReference type="HAMAP" id="MF_01886">
    <property type="entry name" value="tRNA_acetyltr_TmcA"/>
    <property type="match status" value="1"/>
</dbReference>
<dbReference type="RefSeq" id="WP_141346619.1">
    <property type="nucleotide sequence ID" value="NZ_BJLF01000016.1"/>
</dbReference>
<evidence type="ECO:0000256" key="6">
    <source>
        <dbReference type="ARBA" id="ARBA00022840"/>
    </source>
</evidence>
<dbReference type="InterPro" id="IPR024914">
    <property type="entry name" value="tRNA_acetyltr_TmcA"/>
</dbReference>
<comment type="similarity">
    <text evidence="9">Belongs to the TmcA family.</text>
</comment>
<keyword evidence="5 9" id="KW-0547">Nucleotide-binding</keyword>
<keyword evidence="12" id="KW-1185">Reference proteome</keyword>
<dbReference type="InterPro" id="IPR016181">
    <property type="entry name" value="Acyl_CoA_acyltransferase"/>
</dbReference>
<feature type="binding site" evidence="9">
    <location>
        <position position="511"/>
    </location>
    <ligand>
        <name>acetyl-CoA</name>
        <dbReference type="ChEBI" id="CHEBI:57288"/>
    </ligand>
</feature>
<evidence type="ECO:0000256" key="3">
    <source>
        <dbReference type="ARBA" id="ARBA00022679"/>
    </source>
</evidence>
<protein>
    <recommendedName>
        <fullName evidence="9">tRNA(Met) cytidine acetyltransferase TmcA</fullName>
        <ecNumber evidence="9">2.3.1.193</ecNumber>
    </recommendedName>
</protein>
<gene>
    <name evidence="9 11" type="primary">tmcA</name>
    <name evidence="11" type="ORF">VIN01S_29730</name>
</gene>
<organism evidence="11 12">
    <name type="scientific">Vibrio inusitatus NBRC 102082</name>
    <dbReference type="NCBI Taxonomy" id="1219070"/>
    <lineage>
        <taxon>Bacteria</taxon>
        <taxon>Pseudomonadati</taxon>
        <taxon>Pseudomonadota</taxon>
        <taxon>Gammaproteobacteria</taxon>
        <taxon>Vibrionales</taxon>
        <taxon>Vibrionaceae</taxon>
        <taxon>Vibrio</taxon>
    </lineage>
</organism>
<proteinExistence type="inferred from homology"/>
<feature type="domain" description="N-acetyltransferase" evidence="10">
    <location>
        <begin position="361"/>
        <end position="546"/>
    </location>
</feature>
<evidence type="ECO:0000256" key="5">
    <source>
        <dbReference type="ARBA" id="ARBA00022741"/>
    </source>
</evidence>
<dbReference type="SUPFAM" id="SSF55729">
    <property type="entry name" value="Acyl-CoA N-acyltransferases (Nat)"/>
    <property type="match status" value="1"/>
</dbReference>
<evidence type="ECO:0000256" key="1">
    <source>
        <dbReference type="ARBA" id="ARBA00022490"/>
    </source>
</evidence>
<keyword evidence="4 9" id="KW-0819">tRNA processing</keyword>
<dbReference type="InterPro" id="IPR000182">
    <property type="entry name" value="GNAT_dom"/>
</dbReference>
<dbReference type="Proteomes" id="UP000318717">
    <property type="component" value="Unassembled WGS sequence"/>
</dbReference>
<feature type="binding site" evidence="9">
    <location>
        <begin position="473"/>
        <end position="475"/>
    </location>
    <ligand>
        <name>acetyl-CoA</name>
        <dbReference type="ChEBI" id="CHEBI:57288"/>
    </ligand>
</feature>
<comment type="subcellular location">
    <subcellularLocation>
        <location evidence="9">Cytoplasm</location>
    </subcellularLocation>
</comment>
<reference evidence="11 12" key="1">
    <citation type="submission" date="2019-06" db="EMBL/GenBank/DDBJ databases">
        <title>Whole genome shotgun sequence of Vibrio inusitatus NBRC 102082.</title>
        <authorList>
            <person name="Hosoyama A."/>
            <person name="Uohara A."/>
            <person name="Ohji S."/>
            <person name="Ichikawa N."/>
        </authorList>
    </citation>
    <scope>NUCLEOTIDE SEQUENCE [LARGE SCALE GENOMIC DNA]</scope>
    <source>
        <strain evidence="11 12">NBRC 102082</strain>
    </source>
</reference>
<feature type="binding site" evidence="9">
    <location>
        <position position="160"/>
    </location>
    <ligand>
        <name>ATP</name>
        <dbReference type="ChEBI" id="CHEBI:30616"/>
    </ligand>
</feature>
<sequence length="677" mass="75305">MSHHPHLQTLISLKFKAAKSKHRYGVVLDGSREWQFELLEAFRAIVEHHRALIVGNASLSYGESLTFKQARQKLGQESDLIVVDLNSPFDANGFTAVCGTLIGGGLLVVLPSREKVTGIYSSLWLERALESFHHLKQGENTPLGVTVVEPISSCDRYEQQQQAIQAIGRVLSGHRKRPLVITADRGRGKSAALGIAAGQIIHDSAKKIVVTAPSTQAVKTLFKHAKSASGCENQKPHIATSMAGGSVEFIAPDELLREHPECDLLLVDEAAAIPLPILKSIVEHYHRVCFATTVHGYEGCGRGFGIKFEAWLSDHRPGWNSIRLTQPIRWNPDDPMEAWLFDTFLLDAEIESPVLDNGLSISLKKIEAERYSCTPDILRKGFGLLVNAHYQTTPNDLFQLLDDPNIVLYQALQGEHVVGVIVGYLEGGLDELTLCDVQLGQRRPAGHMVPVSLVSQLADNEPALRRSLRIMRIAVHPDLQGQGIGGWMLSQLTENETNIEYLSTSFGVTAELARFWTNNDFQSVRLGSKQDQASGCYSVTMVKPLNRSLPWLEEARTQLRECLLDTASDIHRNLLSDVLIGLLSEGATNLACHDESFYRVILNYVQGGASFEGTRFKVRTLLIENLHRVEFERIHIISDLVIKKLEWSEVCKQHSFTGRKQAEANYRQAIQETLLSI</sequence>
<dbReference type="Gene3D" id="3.40.50.11040">
    <property type="match status" value="1"/>
</dbReference>
<evidence type="ECO:0000313" key="11">
    <source>
        <dbReference type="EMBL" id="GEA52169.1"/>
    </source>
</evidence>
<dbReference type="SUPFAM" id="SSF52540">
    <property type="entry name" value="P-loop containing nucleoside triphosphate hydrolases"/>
    <property type="match status" value="1"/>
</dbReference>
<dbReference type="GO" id="GO:0002101">
    <property type="term" value="P:tRNA wobble cytosine modification"/>
    <property type="evidence" value="ECO:0007669"/>
    <property type="project" value="UniProtKB-UniRule"/>
</dbReference>
<dbReference type="Pfam" id="PF08351">
    <property type="entry name" value="TmcA_N"/>
    <property type="match status" value="1"/>
</dbReference>
<dbReference type="GO" id="GO:0000049">
    <property type="term" value="F:tRNA binding"/>
    <property type="evidence" value="ECO:0007669"/>
    <property type="project" value="UniProtKB-UniRule"/>
</dbReference>
<evidence type="ECO:0000259" key="10">
    <source>
        <dbReference type="PROSITE" id="PS51186"/>
    </source>
</evidence>
<comment type="caution">
    <text evidence="11">The sequence shown here is derived from an EMBL/GenBank/DDBJ whole genome shotgun (WGS) entry which is preliminary data.</text>
</comment>